<dbReference type="GeneTree" id="ENSGT00730000111729"/>
<reference evidence="2 3" key="1">
    <citation type="submission" date="2016-04" db="EMBL/GenBank/DDBJ databases">
        <title>Polished mammalian reference genomes with single-molecule sequencing and chromosome conformation capture applied to the Capra hircus genome.</title>
        <authorList>
            <person name="Bickhart D.M."/>
            <person name="Koren S."/>
            <person name="Rosen B."/>
            <person name="Hastie A."/>
            <person name="Liachko I."/>
            <person name="Sullivan S.T."/>
            <person name="Burton J."/>
            <person name="Sayre B.L."/>
            <person name="Huson H.J."/>
            <person name="Lee J."/>
            <person name="Lam E."/>
            <person name="Kelley C.M."/>
            <person name="Hutchison J.L."/>
            <person name="Zhou Y."/>
            <person name="Sun J."/>
            <person name="Crisa A."/>
            <person name="Schwartz J.C."/>
            <person name="Hammond J.A."/>
            <person name="Schroeder S.G."/>
            <person name="Liu G.E."/>
            <person name="Dunham M."/>
            <person name="Shendure J."/>
            <person name="Sonstegard T.S."/>
            <person name="Phillippy A.M."/>
            <person name="Van Tassell C.P."/>
            <person name="Smith T.P."/>
        </authorList>
    </citation>
    <scope>NUCLEOTIDE SEQUENCE [LARGE SCALE GENOMIC DNA]</scope>
</reference>
<feature type="region of interest" description="Disordered" evidence="1">
    <location>
        <begin position="599"/>
        <end position="670"/>
    </location>
</feature>
<dbReference type="EMBL" id="LWLT01000004">
    <property type="status" value="NOT_ANNOTATED_CDS"/>
    <property type="molecule type" value="Genomic_DNA"/>
</dbReference>
<feature type="compositionally biased region" description="Low complexity" evidence="1">
    <location>
        <begin position="1238"/>
        <end position="1252"/>
    </location>
</feature>
<dbReference type="STRING" id="9925.ENSCHIP00000000968"/>
<feature type="compositionally biased region" description="Low complexity" evidence="1">
    <location>
        <begin position="974"/>
        <end position="985"/>
    </location>
</feature>
<organism evidence="2 3">
    <name type="scientific">Capra hircus</name>
    <name type="common">Goat</name>
    <dbReference type="NCBI Taxonomy" id="9925"/>
    <lineage>
        <taxon>Eukaryota</taxon>
        <taxon>Metazoa</taxon>
        <taxon>Chordata</taxon>
        <taxon>Craniata</taxon>
        <taxon>Vertebrata</taxon>
        <taxon>Euteleostomi</taxon>
        <taxon>Mammalia</taxon>
        <taxon>Eutheria</taxon>
        <taxon>Laurasiatheria</taxon>
        <taxon>Artiodactyla</taxon>
        <taxon>Ruminantia</taxon>
        <taxon>Pecora</taxon>
        <taxon>Bovidae</taxon>
        <taxon>Caprinae</taxon>
        <taxon>Capra</taxon>
    </lineage>
</organism>
<feature type="region of interest" description="Disordered" evidence="1">
    <location>
        <begin position="108"/>
        <end position="140"/>
    </location>
</feature>
<feature type="compositionally biased region" description="Low complexity" evidence="1">
    <location>
        <begin position="1084"/>
        <end position="1106"/>
    </location>
</feature>
<feature type="compositionally biased region" description="Basic and acidic residues" evidence="1">
    <location>
        <begin position="120"/>
        <end position="129"/>
    </location>
</feature>
<reference evidence="2" key="2">
    <citation type="submission" date="2025-08" db="UniProtKB">
        <authorList>
            <consortium name="Ensembl"/>
        </authorList>
    </citation>
    <scope>IDENTIFICATION</scope>
</reference>
<protein>
    <submittedName>
        <fullName evidence="2">Uncharacterized protein</fullName>
    </submittedName>
</protein>
<dbReference type="Proteomes" id="UP000291000">
    <property type="component" value="Chromosome 3"/>
</dbReference>
<feature type="compositionally biased region" description="Basic and acidic residues" evidence="1">
    <location>
        <begin position="631"/>
        <end position="645"/>
    </location>
</feature>
<proteinExistence type="predicted"/>
<feature type="region of interest" description="Disordered" evidence="1">
    <location>
        <begin position="155"/>
        <end position="192"/>
    </location>
</feature>
<dbReference type="PANTHER" id="PTHR35248:SF2">
    <property type="entry name" value="3-HYDROXYACYL-COA DEHYDROGENASE C-TERMINAL DOMAIN-CONTAINING PROTEIN"/>
    <property type="match status" value="1"/>
</dbReference>
<sequence length="1395" mass="144934">MGKPLSRPDCLRQNPTCLGKGEEEDGYIEDCYVPQRSIYDTMRINEQIDQGSKLNQTSKSTMEKIEGSTISSNGTLGAAANVFESRAPEGKKLDERIIFDALKLSSDVQKSAPVPPRRRPNAERKDNVNRRSWKSFMPPNFPEFAERMEASLSEVSEAGVSNPSLQEKKESSSALTESSGHVDHKELQSESVTLEHVSKSIGIPEMQDVKNLGGNSQDFRLQQRSESSSREFQPLESEAAAASGNTDVMQEHRFPSATWPRAMKSLAKGGFSEKQHPLGDTACTVELPPLSPCLSEELLDSELHILITPSLREKTESELKFEEDERWIMMEAAEEWEEEKLSENGKTFLTADEEKNSLADIFEEGEQADTAAVVEDGVGCSTAVLGAFEPLALGQIRCSDDLQPAQNCLASVLEAASLDYNCVLTDESAVGELRNRTALGLEGLVSDLECTVGPADSEQLSDTDSVQMFLELEKECLSEEGVTPLVELENQAFSEGLAPSQDAENSLVISPFSGAALEKEHVGLLKVRTEDCGPGLDSDSFNALDSSQVPNTVEFTAYSDSMRDASTVSEEEGEKVPFSLDTAGQFNLRLMTDLESLGGWSNSDHRASPKENVADSEARLAKGHSSLSQVDSHEGEGNAEERVERAPLSSAVSRELTDVTSGSEGEALLDESPLPTDEIHLEGEKGAINEENNRLTSLGDVDPCGLLSVEGACDEGGEAQALGYEARLEDQASAHLPGELPERVSQNLQRKSPKSEFLSAHLPVGRLRHSRDGVETVNGTKPKLNVASVEEGEAEMRDPNSLLNTLLEEQVTKASNTEAVLEDWASIPQKPDAAAAVPTVEDALHAGVPVPGGTAIAAVTVPFPEEHVPVVSMATIEAHVPAASVFTLEKDGPAAAVERAAAPAAAVPVPERTAPAAAEPVTPTGAVSTPEEPAAPAAAVPTTEDDTPEEPVTPTGAVSTPEEPPVTPTGAVSTPEEPAAPAGADDTPEEPVTPTGAVSTPEEPAAPAGAVPTPEEPATPAGAVSTPEQSTAPAGAVPTLEEPAAPAGAVPTPEQSTVPADAVPTPEQSTVPAGAVPTPEQSTVPAGAVPTPEEPATPAGAVPTPEQSIVPAGAVPTPEQSTVPAVAVPTPEESTAPAGAMPSPEEPATPAGAMSTPEQSATPVYAVPTPEQSPSATPAGAGSTPEQSATPAGAVPTPEQSATPAGAGSTPEAPAAPAAGAGSTLEQSTAPAGAVSTPEEPAAPACAVPTPEQSATPACAVSTPEELAAPAAVLSAPEESDSPTVKVFTPEEPPDAAAAVPAVEEVFPVGAPFLGDTPHADSVPVSEGTPILEEASLTGMPIQEELDSPAFGVKEVTGTVLHGKVPLAAIDGLNSNEVIVDVESKVRFASSVTWW</sequence>
<dbReference type="Ensembl" id="ENSCHIT00000002072.1">
    <property type="protein sequence ID" value="ENSCHIP00000000968.1"/>
    <property type="gene ID" value="ENSCHIG00000001374.1"/>
</dbReference>
<dbReference type="OMA" id="EWIPILQ"/>
<dbReference type="Bgee" id="ENSCHIG00000001374">
    <property type="expression patterns" value="Expressed in longissimus thoracis muscle and 16 other cell types or tissues"/>
</dbReference>
<accession>A0A452DMI9</accession>
<feature type="compositionally biased region" description="Low complexity" evidence="1">
    <location>
        <begin position="1001"/>
        <end position="1024"/>
    </location>
</feature>
<evidence type="ECO:0000313" key="2">
    <source>
        <dbReference type="Ensembl" id="ENSCHIP00000000968.1"/>
    </source>
</evidence>
<keyword evidence="3" id="KW-1185">Reference proteome</keyword>
<evidence type="ECO:0000256" key="1">
    <source>
        <dbReference type="SAM" id="MobiDB-lite"/>
    </source>
</evidence>
<dbReference type="PANTHER" id="PTHR35248">
    <property type="entry name" value="PUTATIVE-RELATED"/>
    <property type="match status" value="1"/>
</dbReference>
<feature type="compositionally biased region" description="Basic and acidic residues" evidence="1">
    <location>
        <begin position="603"/>
        <end position="620"/>
    </location>
</feature>
<dbReference type="InterPro" id="IPR037727">
    <property type="entry name" value="MCAF1-like"/>
</dbReference>
<feature type="compositionally biased region" description="Low complexity" evidence="1">
    <location>
        <begin position="1202"/>
        <end position="1224"/>
    </location>
</feature>
<evidence type="ECO:0000313" key="3">
    <source>
        <dbReference type="Proteomes" id="UP000291000"/>
    </source>
</evidence>
<name>A0A452DMI9_CAPHI</name>
<feature type="compositionally biased region" description="Low complexity" evidence="1">
    <location>
        <begin position="904"/>
        <end position="942"/>
    </location>
</feature>
<feature type="region of interest" description="Disordered" evidence="1">
    <location>
        <begin position="904"/>
        <end position="1260"/>
    </location>
</feature>
<feature type="region of interest" description="Disordered" evidence="1">
    <location>
        <begin position="220"/>
        <end position="244"/>
    </location>
</feature>
<reference evidence="2" key="3">
    <citation type="submission" date="2025-09" db="UniProtKB">
        <authorList>
            <consortium name="Ensembl"/>
        </authorList>
    </citation>
    <scope>IDENTIFICATION</scope>
</reference>